<feature type="transmembrane region" description="Helical" evidence="2">
    <location>
        <begin position="78"/>
        <end position="100"/>
    </location>
</feature>
<protein>
    <submittedName>
        <fullName evidence="3">Uncharacterized protein</fullName>
    </submittedName>
</protein>
<gene>
    <name evidence="3" type="ORF">PQR62_10570</name>
</gene>
<evidence type="ECO:0000256" key="2">
    <source>
        <dbReference type="SAM" id="Phobius"/>
    </source>
</evidence>
<accession>A0ABW9A744</accession>
<keyword evidence="4" id="KW-1185">Reference proteome</keyword>
<keyword evidence="2" id="KW-0472">Membrane</keyword>
<feature type="region of interest" description="Disordered" evidence="1">
    <location>
        <begin position="1"/>
        <end position="21"/>
    </location>
</feature>
<dbReference type="RefSeq" id="WP_408157610.1">
    <property type="nucleotide sequence ID" value="NZ_JAQQFM010000004.1"/>
</dbReference>
<evidence type="ECO:0000256" key="1">
    <source>
        <dbReference type="SAM" id="MobiDB-lite"/>
    </source>
</evidence>
<name>A0ABW9A744_9BURK</name>
<reference evidence="3 4" key="1">
    <citation type="journal article" date="2024" name="Chem. Sci.">
        <title>Discovery of megapolipeptins by genome mining of a Burkholderiales bacteria collection.</title>
        <authorList>
            <person name="Paulo B.S."/>
            <person name="Recchia M.J.J."/>
            <person name="Lee S."/>
            <person name="Fergusson C.H."/>
            <person name="Romanowski S.B."/>
            <person name="Hernandez A."/>
            <person name="Krull N."/>
            <person name="Liu D.Y."/>
            <person name="Cavanagh H."/>
            <person name="Bos A."/>
            <person name="Gray C.A."/>
            <person name="Murphy B.T."/>
            <person name="Linington R.G."/>
            <person name="Eustaquio A.S."/>
        </authorList>
    </citation>
    <scope>NUCLEOTIDE SEQUENCE [LARGE SCALE GENOMIC DNA]</scope>
    <source>
        <strain evidence="3 4">RL21-008-BIB-A</strain>
    </source>
</reference>
<dbReference type="Proteomes" id="UP001629246">
    <property type="component" value="Unassembled WGS sequence"/>
</dbReference>
<keyword evidence="2" id="KW-1133">Transmembrane helix</keyword>
<evidence type="ECO:0000313" key="4">
    <source>
        <dbReference type="Proteomes" id="UP001629246"/>
    </source>
</evidence>
<sequence length="116" mass="12909">MRSDTAEAPSATHAGVRKSKWPESGHAMRYLGAADHGAWPLAQRRSKACAKRNVRMAIRTRRMGATSAMSTMGAARGLAWQAANESIFPRILFVMLCVFYKKNHRQKKKGKPHPFG</sequence>
<proteinExistence type="predicted"/>
<keyword evidence="2" id="KW-0812">Transmembrane</keyword>
<organism evidence="3 4">
    <name type="scientific">Herbaspirillum lusitanum</name>
    <dbReference type="NCBI Taxonomy" id="213312"/>
    <lineage>
        <taxon>Bacteria</taxon>
        <taxon>Pseudomonadati</taxon>
        <taxon>Pseudomonadota</taxon>
        <taxon>Betaproteobacteria</taxon>
        <taxon>Burkholderiales</taxon>
        <taxon>Oxalobacteraceae</taxon>
        <taxon>Herbaspirillum</taxon>
    </lineage>
</organism>
<comment type="caution">
    <text evidence="3">The sequence shown here is derived from an EMBL/GenBank/DDBJ whole genome shotgun (WGS) entry which is preliminary data.</text>
</comment>
<evidence type="ECO:0000313" key="3">
    <source>
        <dbReference type="EMBL" id="MFL9924711.1"/>
    </source>
</evidence>
<dbReference type="EMBL" id="JAQQFM010000004">
    <property type="protein sequence ID" value="MFL9924711.1"/>
    <property type="molecule type" value="Genomic_DNA"/>
</dbReference>